<protein>
    <submittedName>
        <fullName evidence="1">Uncharacterized protein</fullName>
    </submittedName>
</protein>
<dbReference type="Proteomes" id="UP000814033">
    <property type="component" value="Unassembled WGS sequence"/>
</dbReference>
<evidence type="ECO:0000313" key="2">
    <source>
        <dbReference type="Proteomes" id="UP000814033"/>
    </source>
</evidence>
<dbReference type="EMBL" id="MU275884">
    <property type="protein sequence ID" value="KAI0048596.1"/>
    <property type="molecule type" value="Genomic_DNA"/>
</dbReference>
<reference evidence="1" key="2">
    <citation type="journal article" date="2022" name="New Phytol.">
        <title>Evolutionary transition to the ectomycorrhizal habit in the genomes of a hyperdiverse lineage of mushroom-forming fungi.</title>
        <authorList>
            <person name="Looney B."/>
            <person name="Miyauchi S."/>
            <person name="Morin E."/>
            <person name="Drula E."/>
            <person name="Courty P.E."/>
            <person name="Kohler A."/>
            <person name="Kuo A."/>
            <person name="LaButti K."/>
            <person name="Pangilinan J."/>
            <person name="Lipzen A."/>
            <person name="Riley R."/>
            <person name="Andreopoulos W."/>
            <person name="He G."/>
            <person name="Johnson J."/>
            <person name="Nolan M."/>
            <person name="Tritt A."/>
            <person name="Barry K.W."/>
            <person name="Grigoriev I.V."/>
            <person name="Nagy L.G."/>
            <person name="Hibbett D."/>
            <person name="Henrissat B."/>
            <person name="Matheny P.B."/>
            <person name="Labbe J."/>
            <person name="Martin F.M."/>
        </authorList>
    </citation>
    <scope>NUCLEOTIDE SEQUENCE</scope>
    <source>
        <strain evidence="1">FP105234-sp</strain>
    </source>
</reference>
<keyword evidence="2" id="KW-1185">Reference proteome</keyword>
<evidence type="ECO:0000313" key="1">
    <source>
        <dbReference type="EMBL" id="KAI0048596.1"/>
    </source>
</evidence>
<organism evidence="1 2">
    <name type="scientific">Auriscalpium vulgare</name>
    <dbReference type="NCBI Taxonomy" id="40419"/>
    <lineage>
        <taxon>Eukaryota</taxon>
        <taxon>Fungi</taxon>
        <taxon>Dikarya</taxon>
        <taxon>Basidiomycota</taxon>
        <taxon>Agaricomycotina</taxon>
        <taxon>Agaricomycetes</taxon>
        <taxon>Russulales</taxon>
        <taxon>Auriscalpiaceae</taxon>
        <taxon>Auriscalpium</taxon>
    </lineage>
</organism>
<comment type="caution">
    <text evidence="1">The sequence shown here is derived from an EMBL/GenBank/DDBJ whole genome shotgun (WGS) entry which is preliminary data.</text>
</comment>
<accession>A0ACB8RWV5</accession>
<name>A0ACB8RWV5_9AGAM</name>
<reference evidence="1" key="1">
    <citation type="submission" date="2021-02" db="EMBL/GenBank/DDBJ databases">
        <authorList>
            <consortium name="DOE Joint Genome Institute"/>
            <person name="Ahrendt S."/>
            <person name="Looney B.P."/>
            <person name="Miyauchi S."/>
            <person name="Morin E."/>
            <person name="Drula E."/>
            <person name="Courty P.E."/>
            <person name="Chicoki N."/>
            <person name="Fauchery L."/>
            <person name="Kohler A."/>
            <person name="Kuo A."/>
            <person name="Labutti K."/>
            <person name="Pangilinan J."/>
            <person name="Lipzen A."/>
            <person name="Riley R."/>
            <person name="Andreopoulos W."/>
            <person name="He G."/>
            <person name="Johnson J."/>
            <person name="Barry K.W."/>
            <person name="Grigoriev I.V."/>
            <person name="Nagy L."/>
            <person name="Hibbett D."/>
            <person name="Henrissat B."/>
            <person name="Matheny P.B."/>
            <person name="Labbe J."/>
            <person name="Martin F."/>
        </authorList>
    </citation>
    <scope>NUCLEOTIDE SEQUENCE</scope>
    <source>
        <strain evidence="1">FP105234-sp</strain>
    </source>
</reference>
<sequence>MDARSLQFTYTERKNVSADAATFWDGVATSRLSALPAFQTEPSVALKLLSEEENAMERALHAFRAHHNALIPIHRFPAEIIAHIFSFLVQLAEDVSFVSIGHGERVDREATRSSSWVHVAHVCRRWRTIALQSTALWRHVNLDLGGSWAMEFIQRANNHPLSFRARRKLTRHAENIAVKYSDRASALHFSSPQGGFTRFFRRLAEGPPLPLLTSITIDIKGITMGDEDQHHSSLLPGLQAPNLRHLVLCSPLPARWSSMSRFTNLRTLDVRLQHFTPPIWPILTLTNLLDCLQNMLVLQTLSITDDLPSPKNVTLPTRTVRLLRIAHLALTGSVERVGYLLSHFHLPESAQIHLCLEVSDSPPDLSRIYGALEKNTPFAPAMAAIQQRGPSTPPRTIVQFLFGPAQQGSPMLQRPQTTIITVTSRIADHDLTLKMGRALVLAFMRRFASPSLVDLVLDSGELWTDQCWECVRDGATRLRRLLTDEHAAWTFSIPLLLDRMHEAGDDLDAAPASLAYPALTCWTLLGVQLNSTFPLEIGGEVRVLNLREVLIAVLGKRCRRGKWIKVVCFESCVAPEDWADGLQATVGKGVSVVIRGSSTDSVGPVPSNAQDNLLAVPL</sequence>
<proteinExistence type="predicted"/>
<gene>
    <name evidence="1" type="ORF">FA95DRAFT_1539496</name>
</gene>